<comment type="subcellular location">
    <subcellularLocation>
        <location evidence="1">Periplasm</location>
    </subcellularLocation>
</comment>
<feature type="signal peptide" evidence="6">
    <location>
        <begin position="1"/>
        <end position="36"/>
    </location>
</feature>
<dbReference type="InterPro" id="IPR000914">
    <property type="entry name" value="SBP_5_dom"/>
</dbReference>
<dbReference type="Gene3D" id="3.40.190.10">
    <property type="entry name" value="Periplasmic binding protein-like II"/>
    <property type="match status" value="1"/>
</dbReference>
<evidence type="ECO:0000256" key="2">
    <source>
        <dbReference type="ARBA" id="ARBA00005695"/>
    </source>
</evidence>
<keyword evidence="9" id="KW-1185">Reference proteome</keyword>
<dbReference type="GO" id="GO:0015833">
    <property type="term" value="P:peptide transport"/>
    <property type="evidence" value="ECO:0007669"/>
    <property type="project" value="TreeGrafter"/>
</dbReference>
<gene>
    <name evidence="8" type="ORF">BLA27_19950</name>
</gene>
<feature type="domain" description="Solute-binding protein family 5" evidence="7">
    <location>
        <begin position="86"/>
        <end position="412"/>
    </location>
</feature>
<dbReference type="InterPro" id="IPR039424">
    <property type="entry name" value="SBP_5"/>
</dbReference>
<sequence>MGGFNIRDRKSGLAYWSLSAALTVTLGIGSFSQALAQESDPDATINIGSLYEPQNLDNTAGAGQGINEAFNGNVYEALFRLADDGKVEPVLSKDYSVSDDGLTYTFKLQPGVTFHSGAPLTSKDVKFSIERVAAPESKSSRKSSLKTISAVETPDDETVVVKLSSRSISLPYNLSYVWVVNDEAKDLQSKEDGTGPYELEDWRRGSSLSMKRFDKYWGAKPKNSEVVFQYFTDASALNNALLTGSVDIITSVQSPDSLAQFKDNPDFTVSEGQSTTKLLLAYNDRIAPFDNVKVRKALARAIDDQKLLKAVWGDYGTLIGSFVPPTDPWYVDLTKVDAYDPESAKELLKEAGYPDGFTFTIDTPNYDPHPIAAQFIQSELAKVGVTVKINVITANEWYTKVYKAHDFQATLQEHVNHRDIVFYGNPDFYWGYNNPKVVELIKEAEASATTDEQTATLTEANKIIAEDAASNWFYLYPQIVVSKKSVSGYPINGLNSQFSAYDIVKAE</sequence>
<proteinExistence type="inferred from homology"/>
<dbReference type="PANTHER" id="PTHR30290">
    <property type="entry name" value="PERIPLASMIC BINDING COMPONENT OF ABC TRANSPORTER"/>
    <property type="match status" value="1"/>
</dbReference>
<evidence type="ECO:0000313" key="9">
    <source>
        <dbReference type="Proteomes" id="UP000182985"/>
    </source>
</evidence>
<dbReference type="RefSeq" id="WP_071633229.1">
    <property type="nucleotide sequence ID" value="NZ_MOEC01000024.1"/>
</dbReference>
<feature type="chain" id="PRO_5009639428" evidence="6">
    <location>
        <begin position="37"/>
        <end position="507"/>
    </location>
</feature>
<dbReference type="SUPFAM" id="SSF53850">
    <property type="entry name" value="Periplasmic binding protein-like II"/>
    <property type="match status" value="1"/>
</dbReference>
<dbReference type="Proteomes" id="UP000182985">
    <property type="component" value="Unassembled WGS sequence"/>
</dbReference>
<dbReference type="EMBL" id="MOEC01000024">
    <property type="protein sequence ID" value="OIS91704.1"/>
    <property type="molecule type" value="Genomic_DNA"/>
</dbReference>
<dbReference type="GO" id="GO:1904680">
    <property type="term" value="F:peptide transmembrane transporter activity"/>
    <property type="evidence" value="ECO:0007669"/>
    <property type="project" value="TreeGrafter"/>
</dbReference>
<evidence type="ECO:0000256" key="1">
    <source>
        <dbReference type="ARBA" id="ARBA00004418"/>
    </source>
</evidence>
<keyword evidence="5" id="KW-0574">Periplasm</keyword>
<comment type="similarity">
    <text evidence="2">Belongs to the bacterial solute-binding protein 5 family.</text>
</comment>
<protein>
    <submittedName>
        <fullName evidence="8">ABC transporter substrate-binding protein</fullName>
    </submittedName>
</protein>
<dbReference type="PIRSF" id="PIRSF002741">
    <property type="entry name" value="MppA"/>
    <property type="match status" value="1"/>
</dbReference>
<dbReference type="Gene3D" id="3.10.105.10">
    <property type="entry name" value="Dipeptide-binding Protein, Domain 3"/>
    <property type="match status" value="1"/>
</dbReference>
<dbReference type="AlphaFoldDB" id="A0A1J6I9N7"/>
<keyword evidence="3" id="KW-0813">Transport</keyword>
<accession>A0A1J6I9N7</accession>
<dbReference type="OrthoDB" id="8144963at2"/>
<dbReference type="GO" id="GO:0043190">
    <property type="term" value="C:ATP-binding cassette (ABC) transporter complex"/>
    <property type="evidence" value="ECO:0007669"/>
    <property type="project" value="InterPro"/>
</dbReference>
<dbReference type="Pfam" id="PF00496">
    <property type="entry name" value="SBP_bac_5"/>
    <property type="match status" value="1"/>
</dbReference>
<dbReference type="Gene3D" id="3.90.76.10">
    <property type="entry name" value="Dipeptide-binding Protein, Domain 1"/>
    <property type="match status" value="1"/>
</dbReference>
<keyword evidence="4 6" id="KW-0732">Signal</keyword>
<reference evidence="8 9" key="1">
    <citation type="submission" date="2016-10" db="EMBL/GenBank/DDBJ databases">
        <title>The Draft Genome Sequence of the Potato Rhizosphere Bacteria Ochrobactrum sp. IPA7.2.</title>
        <authorList>
            <person name="Gogoleva N.E."/>
            <person name="Khlopko Y.A."/>
            <person name="Burygin G.L."/>
            <person name="Plotnikov A.O."/>
        </authorList>
    </citation>
    <scope>NUCLEOTIDE SEQUENCE [LARGE SCALE GENOMIC DNA]</scope>
    <source>
        <strain evidence="8 9">IPA7.2</strain>
    </source>
</reference>
<evidence type="ECO:0000256" key="4">
    <source>
        <dbReference type="ARBA" id="ARBA00022729"/>
    </source>
</evidence>
<evidence type="ECO:0000256" key="5">
    <source>
        <dbReference type="ARBA" id="ARBA00022764"/>
    </source>
</evidence>
<comment type="caution">
    <text evidence="8">The sequence shown here is derived from an EMBL/GenBank/DDBJ whole genome shotgun (WGS) entry which is preliminary data.</text>
</comment>
<organism evidence="8 9">
    <name type="scientific">Brucella cytisi</name>
    <dbReference type="NCBI Taxonomy" id="407152"/>
    <lineage>
        <taxon>Bacteria</taxon>
        <taxon>Pseudomonadati</taxon>
        <taxon>Pseudomonadota</taxon>
        <taxon>Alphaproteobacteria</taxon>
        <taxon>Hyphomicrobiales</taxon>
        <taxon>Brucellaceae</taxon>
        <taxon>Brucella/Ochrobactrum group</taxon>
        <taxon>Brucella</taxon>
    </lineage>
</organism>
<evidence type="ECO:0000313" key="8">
    <source>
        <dbReference type="EMBL" id="OIS91704.1"/>
    </source>
</evidence>
<evidence type="ECO:0000256" key="6">
    <source>
        <dbReference type="SAM" id="SignalP"/>
    </source>
</evidence>
<evidence type="ECO:0000256" key="3">
    <source>
        <dbReference type="ARBA" id="ARBA00022448"/>
    </source>
</evidence>
<dbReference type="CDD" id="cd08494">
    <property type="entry name" value="PBP2_NikA_DppA_OppA_like_6"/>
    <property type="match status" value="1"/>
</dbReference>
<dbReference type="InterPro" id="IPR030678">
    <property type="entry name" value="Peptide/Ni-bd"/>
</dbReference>
<evidence type="ECO:0000259" key="7">
    <source>
        <dbReference type="Pfam" id="PF00496"/>
    </source>
</evidence>
<name>A0A1J6I9N7_9HYPH</name>
<dbReference type="GO" id="GO:0030288">
    <property type="term" value="C:outer membrane-bounded periplasmic space"/>
    <property type="evidence" value="ECO:0007669"/>
    <property type="project" value="UniProtKB-ARBA"/>
</dbReference>
<dbReference type="PANTHER" id="PTHR30290:SF38">
    <property type="entry name" value="D,D-DIPEPTIDE-BINDING PERIPLASMIC PROTEIN DDPA-RELATED"/>
    <property type="match status" value="1"/>
</dbReference>